<dbReference type="eggNOG" id="COG1994">
    <property type="taxonomic scope" value="Bacteria"/>
</dbReference>
<feature type="transmembrane region" description="Helical" evidence="12">
    <location>
        <begin position="20"/>
        <end position="44"/>
    </location>
</feature>
<dbReference type="KEGG" id="tmr:Tmar_2208"/>
<keyword evidence="8" id="KW-0862">Zinc</keyword>
<evidence type="ECO:0000256" key="10">
    <source>
        <dbReference type="ARBA" id="ARBA00023049"/>
    </source>
</evidence>
<feature type="transmembrane region" description="Helical" evidence="12">
    <location>
        <begin position="175"/>
        <end position="197"/>
    </location>
</feature>
<keyword evidence="11 12" id="KW-0472">Membrane</keyword>
<evidence type="ECO:0000256" key="7">
    <source>
        <dbReference type="ARBA" id="ARBA00022801"/>
    </source>
</evidence>
<keyword evidence="9 12" id="KW-1133">Transmembrane helix</keyword>
<feature type="domain" description="Peptidase M50" evidence="13">
    <location>
        <begin position="137"/>
        <end position="169"/>
    </location>
</feature>
<dbReference type="HOGENOM" id="CLU_037123_0_0_9"/>
<dbReference type="Proteomes" id="UP000008915">
    <property type="component" value="Chromosome"/>
</dbReference>
<evidence type="ECO:0000256" key="12">
    <source>
        <dbReference type="SAM" id="Phobius"/>
    </source>
</evidence>
<proteinExistence type="inferred from homology"/>
<feature type="domain" description="Peptidase M50" evidence="13">
    <location>
        <begin position="50"/>
        <end position="121"/>
    </location>
</feature>
<dbReference type="AlphaFoldDB" id="E6SKD0"/>
<dbReference type="PANTHER" id="PTHR39188:SF3">
    <property type="entry name" value="STAGE IV SPORULATION PROTEIN FB"/>
    <property type="match status" value="1"/>
</dbReference>
<keyword evidence="6" id="KW-0479">Metal-binding</keyword>
<evidence type="ECO:0000256" key="5">
    <source>
        <dbReference type="ARBA" id="ARBA00022692"/>
    </source>
</evidence>
<evidence type="ECO:0000256" key="8">
    <source>
        <dbReference type="ARBA" id="ARBA00022833"/>
    </source>
</evidence>
<name>E6SKD0_THEM7</name>
<keyword evidence="10" id="KW-0482">Metalloprotease</keyword>
<evidence type="ECO:0000256" key="2">
    <source>
        <dbReference type="ARBA" id="ARBA00004141"/>
    </source>
</evidence>
<dbReference type="GO" id="GO:0046872">
    <property type="term" value="F:metal ion binding"/>
    <property type="evidence" value="ECO:0007669"/>
    <property type="project" value="UniProtKB-KW"/>
</dbReference>
<comment type="similarity">
    <text evidence="3">Belongs to the peptidase M50B family.</text>
</comment>
<reference evidence="14 15" key="1">
    <citation type="journal article" date="2010" name="Stand. Genomic Sci.">
        <title>Complete genome sequence of Thermaerobacter marianensis type strain (7p75a).</title>
        <authorList>
            <person name="Han C."/>
            <person name="Gu W."/>
            <person name="Zhang X."/>
            <person name="Lapidus A."/>
            <person name="Nolan M."/>
            <person name="Copeland A."/>
            <person name="Lucas S."/>
            <person name="Del Rio T.G."/>
            <person name="Tice H."/>
            <person name="Cheng J.F."/>
            <person name="Tapia R."/>
            <person name="Goodwin L."/>
            <person name="Pitluck S."/>
            <person name="Pagani I."/>
            <person name="Ivanova N."/>
            <person name="Mavromatis K."/>
            <person name="Mikhailova N."/>
            <person name="Pati A."/>
            <person name="Chen A."/>
            <person name="Palaniappan K."/>
            <person name="Land M."/>
            <person name="Hauser L."/>
            <person name="Chang Y.J."/>
            <person name="Jeffries C.D."/>
            <person name="Schneider S."/>
            <person name="Rohde M."/>
            <person name="Goker M."/>
            <person name="Pukall R."/>
            <person name="Woyke T."/>
            <person name="Bristow J."/>
            <person name="Eisen J.A."/>
            <person name="Markowitz V."/>
            <person name="Hugenholtz P."/>
            <person name="Kyrpides N.C."/>
            <person name="Klenk H.P."/>
            <person name="Detter J.C."/>
        </authorList>
    </citation>
    <scope>NUCLEOTIDE SEQUENCE [LARGE SCALE GENOMIC DNA]</scope>
    <source>
        <strain evidence="15">ATCC 700841 / DSM 12885 / JCM 10246 / 7p75a</strain>
    </source>
</reference>
<evidence type="ECO:0000256" key="3">
    <source>
        <dbReference type="ARBA" id="ARBA00007931"/>
    </source>
</evidence>
<dbReference type="Pfam" id="PF02163">
    <property type="entry name" value="Peptidase_M50"/>
    <property type="match status" value="2"/>
</dbReference>
<protein>
    <submittedName>
        <fullName evidence="14">Peptidase M50</fullName>
    </submittedName>
</protein>
<feature type="transmembrane region" description="Helical" evidence="12">
    <location>
        <begin position="98"/>
        <end position="121"/>
    </location>
</feature>
<dbReference type="GO" id="GO:0006508">
    <property type="term" value="P:proteolysis"/>
    <property type="evidence" value="ECO:0007669"/>
    <property type="project" value="UniProtKB-KW"/>
</dbReference>
<dbReference type="GO" id="GO:0016020">
    <property type="term" value="C:membrane"/>
    <property type="evidence" value="ECO:0007669"/>
    <property type="project" value="UniProtKB-SubCell"/>
</dbReference>
<dbReference type="STRING" id="644966.Tmar_2208"/>
<sequence>MAAGRRRPYPPARRRGPLHLGSILGVAVFVHPLLLVLVALAAALGLPGQLLLLLAVLATHELAHLVAARLCGLEIARIELLPYGAVVDIRGPGRREPLVEAVVALAGPLNNLLLLALSIALHQAGWLAGPWVAPFQAANLAMALFNLLPALPLDGGRILLAFLKRTRGPRPAVALLGRLGRTVAVGLAAATVLAFYWRVLAPHLLAAAITIWVGTAREEQWVGVTALRGLWTKRGRLRRAGILPVHRLIALETASLRQVAEALRPGSYHEIVVVDEQQRPLGELDEGLLLRGILHLGLDAPLRDLLEWRA</sequence>
<dbReference type="InterPro" id="IPR008915">
    <property type="entry name" value="Peptidase_M50"/>
</dbReference>
<keyword evidence="15" id="KW-1185">Reference proteome</keyword>
<keyword evidence="4" id="KW-0645">Protease</keyword>
<evidence type="ECO:0000256" key="11">
    <source>
        <dbReference type="ARBA" id="ARBA00023136"/>
    </source>
</evidence>
<evidence type="ECO:0000256" key="1">
    <source>
        <dbReference type="ARBA" id="ARBA00001947"/>
    </source>
</evidence>
<evidence type="ECO:0000256" key="4">
    <source>
        <dbReference type="ARBA" id="ARBA00022670"/>
    </source>
</evidence>
<evidence type="ECO:0000256" key="6">
    <source>
        <dbReference type="ARBA" id="ARBA00022723"/>
    </source>
</evidence>
<dbReference type="EMBL" id="CP002344">
    <property type="protein sequence ID" value="ADU52288.1"/>
    <property type="molecule type" value="Genomic_DNA"/>
</dbReference>
<comment type="subcellular location">
    <subcellularLocation>
        <location evidence="2">Membrane</location>
        <topology evidence="2">Multi-pass membrane protein</topology>
    </subcellularLocation>
</comment>
<organism evidence="14 15">
    <name type="scientific">Thermaerobacter marianensis (strain ATCC 700841 / DSM 12885 / JCM 10246 / 7p75a)</name>
    <dbReference type="NCBI Taxonomy" id="644966"/>
    <lineage>
        <taxon>Bacteria</taxon>
        <taxon>Bacillati</taxon>
        <taxon>Bacillota</taxon>
        <taxon>Clostridia</taxon>
        <taxon>Eubacteriales</taxon>
        <taxon>Clostridiales Family XVII. Incertae Sedis</taxon>
        <taxon>Thermaerobacter</taxon>
    </lineage>
</organism>
<evidence type="ECO:0000313" key="14">
    <source>
        <dbReference type="EMBL" id="ADU52288.1"/>
    </source>
</evidence>
<keyword evidence="5 12" id="KW-0812">Transmembrane</keyword>
<evidence type="ECO:0000259" key="13">
    <source>
        <dbReference type="Pfam" id="PF02163"/>
    </source>
</evidence>
<evidence type="ECO:0000256" key="9">
    <source>
        <dbReference type="ARBA" id="ARBA00022989"/>
    </source>
</evidence>
<feature type="transmembrane region" description="Helical" evidence="12">
    <location>
        <begin position="141"/>
        <end position="163"/>
    </location>
</feature>
<feature type="transmembrane region" description="Helical" evidence="12">
    <location>
        <begin position="50"/>
        <end position="71"/>
    </location>
</feature>
<gene>
    <name evidence="14" type="ordered locus">Tmar_2208</name>
</gene>
<evidence type="ECO:0000313" key="15">
    <source>
        <dbReference type="Proteomes" id="UP000008915"/>
    </source>
</evidence>
<accession>E6SKD0</accession>
<reference evidence="15" key="2">
    <citation type="journal article" date="2010" name="Stand. Genomic Sci.">
        <title>Complete genome sequence of Thermaerobacter marianensis type strain (7p75aT).</title>
        <authorList>
            <person name="Han C."/>
            <person name="Gu W."/>
            <person name="Zhang X."/>
            <person name="Lapidus A."/>
            <person name="Nolan M."/>
            <person name="Copeland A."/>
            <person name="Lucas S."/>
            <person name="Glavina Del Rio T."/>
            <person name="Tice H."/>
            <person name="Cheng J."/>
            <person name="Tapia R."/>
            <person name="Goodwin L."/>
            <person name="Pitluck S."/>
            <person name="Pagani I."/>
            <person name="Ivanova N."/>
            <person name="Mavromatis K."/>
            <person name="Mikhailova N."/>
            <person name="Pati A."/>
            <person name="Chen A."/>
            <person name="Palaniappan K."/>
            <person name="Land M."/>
            <person name="Hauser L."/>
            <person name="Chang Y."/>
            <person name="Jeffries C."/>
            <person name="Schneider S."/>
            <person name="Rohde M."/>
            <person name="Goker M."/>
            <person name="Pukall R."/>
            <person name="Woyke T."/>
            <person name="Bristow J."/>
            <person name="Eisen J."/>
            <person name="Markowitz V."/>
            <person name="Hugenholtz P."/>
            <person name="Kyrpides N."/>
            <person name="Klenk H."/>
            <person name="Detter J."/>
        </authorList>
    </citation>
    <scope>NUCLEOTIDE SEQUENCE [LARGE SCALE GENOMIC DNA]</scope>
    <source>
        <strain evidence="15">ATCC 700841 / DSM 12885 / JCM 10246 / 7p75a</strain>
    </source>
</reference>
<dbReference type="GO" id="GO:0008237">
    <property type="term" value="F:metallopeptidase activity"/>
    <property type="evidence" value="ECO:0007669"/>
    <property type="project" value="UniProtKB-KW"/>
</dbReference>
<keyword evidence="7" id="KW-0378">Hydrolase</keyword>
<comment type="cofactor">
    <cofactor evidence="1">
        <name>Zn(2+)</name>
        <dbReference type="ChEBI" id="CHEBI:29105"/>
    </cofactor>
</comment>
<dbReference type="PANTHER" id="PTHR39188">
    <property type="entry name" value="MEMBRANE-ASSOCIATED ZINC METALLOPROTEASE M50B"/>
    <property type="match status" value="1"/>
</dbReference>